<evidence type="ECO:0000313" key="1">
    <source>
        <dbReference type="EnsemblPlants" id="PGSC0003DMT400051093"/>
    </source>
</evidence>
<dbReference type="Proteomes" id="UP000011115">
    <property type="component" value="Unassembled WGS sequence"/>
</dbReference>
<evidence type="ECO:0000313" key="2">
    <source>
        <dbReference type="Proteomes" id="UP000011115"/>
    </source>
</evidence>
<name>M1BRA2_SOLTU</name>
<dbReference type="OMA" id="MCALICT"/>
<organism evidence="1 2">
    <name type="scientific">Solanum tuberosum</name>
    <name type="common">Potato</name>
    <dbReference type="NCBI Taxonomy" id="4113"/>
    <lineage>
        <taxon>Eukaryota</taxon>
        <taxon>Viridiplantae</taxon>
        <taxon>Streptophyta</taxon>
        <taxon>Embryophyta</taxon>
        <taxon>Tracheophyta</taxon>
        <taxon>Spermatophyta</taxon>
        <taxon>Magnoliopsida</taxon>
        <taxon>eudicotyledons</taxon>
        <taxon>Gunneridae</taxon>
        <taxon>Pentapetalae</taxon>
        <taxon>asterids</taxon>
        <taxon>lamiids</taxon>
        <taxon>Solanales</taxon>
        <taxon>Solanaceae</taxon>
        <taxon>Solanoideae</taxon>
        <taxon>Solaneae</taxon>
        <taxon>Solanum</taxon>
    </lineage>
</organism>
<dbReference type="EnsemblPlants" id="PGSC0003DMT400051093">
    <property type="protein sequence ID" value="PGSC0003DMT400051093"/>
    <property type="gene ID" value="PGSC0003DMG400019840"/>
</dbReference>
<sequence>MKRLWEELNTLHVKTQCNCNCICGAKDNMFKVEQDKRLIQFLMGLNEVYTVVRGNNLMMNPLPSLAQTFSLLIQDEK</sequence>
<accession>M1BRA2</accession>
<proteinExistence type="predicted"/>
<protein>
    <submittedName>
        <fullName evidence="1">Uncharacterized protein</fullName>
    </submittedName>
</protein>
<dbReference type="InParanoid" id="M1BRA2"/>
<dbReference type="eggNOG" id="KOG0017">
    <property type="taxonomic scope" value="Eukaryota"/>
</dbReference>
<dbReference type="AlphaFoldDB" id="M1BRA2"/>
<dbReference type="PANTHER" id="PTHR34222">
    <property type="entry name" value="GAG_PRE-INTEGRS DOMAIN-CONTAINING PROTEIN"/>
    <property type="match status" value="1"/>
</dbReference>
<dbReference type="Gramene" id="PGSC0003DMT400051093">
    <property type="protein sequence ID" value="PGSC0003DMT400051093"/>
    <property type="gene ID" value="PGSC0003DMG400019840"/>
</dbReference>
<keyword evidence="2" id="KW-1185">Reference proteome</keyword>
<dbReference type="PANTHER" id="PTHR34222:SF99">
    <property type="entry name" value="PROTEIN, PUTATIVE-RELATED"/>
    <property type="match status" value="1"/>
</dbReference>
<dbReference type="HOGENOM" id="CLU_2642860_0_0_1"/>
<dbReference type="PaxDb" id="4113-PGSC0003DMT400051093"/>
<reference evidence="1" key="2">
    <citation type="submission" date="2015-06" db="UniProtKB">
        <authorList>
            <consortium name="EnsemblPlants"/>
        </authorList>
    </citation>
    <scope>IDENTIFICATION</scope>
    <source>
        <strain evidence="1">DM1-3 516 R44</strain>
    </source>
</reference>
<reference evidence="2" key="1">
    <citation type="journal article" date="2011" name="Nature">
        <title>Genome sequence and analysis of the tuber crop potato.</title>
        <authorList>
            <consortium name="The Potato Genome Sequencing Consortium"/>
        </authorList>
    </citation>
    <scope>NUCLEOTIDE SEQUENCE [LARGE SCALE GENOMIC DNA]</scope>
    <source>
        <strain evidence="2">cv. DM1-3 516 R44</strain>
    </source>
</reference>